<organism evidence="3 4">
    <name type="scientific">Anaerovibrio slackiae</name>
    <dbReference type="NCBI Taxonomy" id="2652309"/>
    <lineage>
        <taxon>Bacteria</taxon>
        <taxon>Bacillati</taxon>
        <taxon>Bacillota</taxon>
        <taxon>Negativicutes</taxon>
        <taxon>Selenomonadales</taxon>
        <taxon>Selenomonadaceae</taxon>
        <taxon>Anaerovibrio</taxon>
    </lineage>
</organism>
<accession>A0A6I2UJL2</accession>
<gene>
    <name evidence="3" type="ORF">FYJ84_12840</name>
</gene>
<dbReference type="RefSeq" id="WP_154408022.1">
    <property type="nucleotide sequence ID" value="NZ_VUNR01000037.1"/>
</dbReference>
<dbReference type="PANTHER" id="PTHR37477:SF1">
    <property type="entry name" value="COBALT-PRECORRIN-5A HYDROLASE"/>
    <property type="match status" value="1"/>
</dbReference>
<dbReference type="Gene3D" id="3.30.420.180">
    <property type="entry name" value="CobE/GbiG C-terminal domain"/>
    <property type="match status" value="1"/>
</dbReference>
<dbReference type="InterPro" id="IPR021744">
    <property type="entry name" value="CbiG_N"/>
</dbReference>
<evidence type="ECO:0000313" key="3">
    <source>
        <dbReference type="EMBL" id="MSU09859.1"/>
    </source>
</evidence>
<sequence length="396" mass="42896">MRYAVFASTGNGQALAERIAAACQGVRVTVYLQEKLLPEQGAAQGQPEPEQGNGALVFSSEVRYYKRLSEEMADAFVRYDALIFIMAAGIVVRSVAPHVASKLSDPAVLVLDDRGQNIISLLSGHVGGANELTRFLAEKLRSNPVITTATDVNQLLAPDVLAGRLDMVPCPKENLVVFNGALLRGRKLVYLLDSSLKCRAEYERRLRASHVPYEVVDGSELPDRLASTNVTDSGLTGAAGKAEGAGQNALYVVLSDRQWQASSRVLYLVPRRLIAGIGCRRGTPARLVLAALQEACGGLGWQIDRLDRLASTVVKADEQGLLAAAEGLQLPIDFFENQSLEEAIERYGLSESEFVKKNIGVGNVCEAAALCCTERGRIALPKNKYEKVTVALIWER</sequence>
<dbReference type="GO" id="GO:0009236">
    <property type="term" value="P:cobalamin biosynthetic process"/>
    <property type="evidence" value="ECO:0007669"/>
    <property type="project" value="InterPro"/>
</dbReference>
<dbReference type="PANTHER" id="PTHR37477">
    <property type="entry name" value="COBALT-PRECORRIN-5A HYDROLASE"/>
    <property type="match status" value="1"/>
</dbReference>
<dbReference type="SUPFAM" id="SSF159664">
    <property type="entry name" value="CobE/GbiG C-terminal domain-like"/>
    <property type="match status" value="1"/>
</dbReference>
<dbReference type="InterPro" id="IPR038029">
    <property type="entry name" value="GbiG_N_sf"/>
</dbReference>
<dbReference type="Pfam" id="PF01890">
    <property type="entry name" value="CbiG_C"/>
    <property type="match status" value="1"/>
</dbReference>
<proteinExistence type="predicted"/>
<dbReference type="EMBL" id="VUNR01000037">
    <property type="protein sequence ID" value="MSU09859.1"/>
    <property type="molecule type" value="Genomic_DNA"/>
</dbReference>
<evidence type="ECO:0000259" key="2">
    <source>
        <dbReference type="Pfam" id="PF11760"/>
    </source>
</evidence>
<name>A0A6I2UJL2_9FIRM</name>
<keyword evidence="4" id="KW-1185">Reference proteome</keyword>
<protein>
    <submittedName>
        <fullName evidence="3">Cobalamin biosynthesis protein CbiG</fullName>
    </submittedName>
</protein>
<dbReference type="InterPro" id="IPR036518">
    <property type="entry name" value="CobE/GbiG_C_sf"/>
</dbReference>
<dbReference type="GeneID" id="96779812"/>
<dbReference type="InterPro" id="IPR052553">
    <property type="entry name" value="CbiG_hydrolase"/>
</dbReference>
<dbReference type="InterPro" id="IPR002750">
    <property type="entry name" value="CobE/GbiG_C"/>
</dbReference>
<feature type="domain" description="Cobalamin synthesis G N-terminal" evidence="2">
    <location>
        <begin position="72"/>
        <end position="151"/>
    </location>
</feature>
<evidence type="ECO:0000259" key="1">
    <source>
        <dbReference type="Pfam" id="PF01890"/>
    </source>
</evidence>
<dbReference type="Proteomes" id="UP000433181">
    <property type="component" value="Unassembled WGS sequence"/>
</dbReference>
<dbReference type="Pfam" id="PF11760">
    <property type="entry name" value="CbiG_N"/>
    <property type="match status" value="1"/>
</dbReference>
<reference evidence="3 4" key="1">
    <citation type="submission" date="2019-08" db="EMBL/GenBank/DDBJ databases">
        <title>In-depth cultivation of the pig gut microbiome towards novel bacterial diversity and tailored functional studies.</title>
        <authorList>
            <person name="Wylensek D."/>
            <person name="Hitch T.C.A."/>
            <person name="Clavel T."/>
        </authorList>
    </citation>
    <scope>NUCLEOTIDE SEQUENCE [LARGE SCALE GENOMIC DNA]</scope>
    <source>
        <strain evidence="3 4">WCA-693-APC-5D-A</strain>
    </source>
</reference>
<evidence type="ECO:0000313" key="4">
    <source>
        <dbReference type="Proteomes" id="UP000433181"/>
    </source>
</evidence>
<feature type="domain" description="CobE/GbiG C-terminal" evidence="1">
    <location>
        <begin position="273"/>
        <end position="392"/>
    </location>
</feature>
<dbReference type="AlphaFoldDB" id="A0A6I2UJL2"/>
<dbReference type="Gene3D" id="3.40.50.11220">
    <property type="match status" value="1"/>
</dbReference>
<comment type="caution">
    <text evidence="3">The sequence shown here is derived from an EMBL/GenBank/DDBJ whole genome shotgun (WGS) entry which is preliminary data.</text>
</comment>
<dbReference type="SUPFAM" id="SSF159672">
    <property type="entry name" value="CbiG N-terminal domain-like"/>
    <property type="match status" value="1"/>
</dbReference>